<sequence length="248" mass="27684">MAYVPPHRRSGACTTRTIFSRLEIAEKLGLEQSNSSHGTLGLCAASPATGTKDTSEVAMDASELKKDTSESELTMPVDASEEAAMEHTLVAALEKLTMADATGGKGPGEQETGSNNISTTVASPKLRALFVFDLQPLYTQSPSRLIAKSHIQCLQPANLDTRVHYPIFLSISRHHGIYQQFKFDGWARIVKVEFPKPRSCELQEMLVQRWGDTERTEEEWFRALKTKWAVIHLEKVTTRHDNPLYRNA</sequence>
<dbReference type="Proteomes" id="UP000815677">
    <property type="component" value="Unassembled WGS sequence"/>
</dbReference>
<name>A0ABQ0LUC9_MYCCL</name>
<accession>A0ABQ0LUC9</accession>
<protein>
    <submittedName>
        <fullName evidence="2">Uncharacterized protein</fullName>
    </submittedName>
</protein>
<dbReference type="EMBL" id="DF848736">
    <property type="protein sequence ID" value="GAT54646.1"/>
    <property type="molecule type" value="Genomic_DNA"/>
</dbReference>
<keyword evidence="3" id="KW-1185">Reference proteome</keyword>
<feature type="region of interest" description="Disordered" evidence="1">
    <location>
        <begin position="47"/>
        <end position="73"/>
    </location>
</feature>
<gene>
    <name evidence="2" type="ORF">MCHLO_11484</name>
</gene>
<evidence type="ECO:0000313" key="2">
    <source>
        <dbReference type="EMBL" id="GAT54646.1"/>
    </source>
</evidence>
<evidence type="ECO:0000313" key="3">
    <source>
        <dbReference type="Proteomes" id="UP000815677"/>
    </source>
</evidence>
<evidence type="ECO:0000256" key="1">
    <source>
        <dbReference type="SAM" id="MobiDB-lite"/>
    </source>
</evidence>
<organism evidence="2 3">
    <name type="scientific">Mycena chlorophos</name>
    <name type="common">Agaric fungus</name>
    <name type="synonym">Agaricus chlorophos</name>
    <dbReference type="NCBI Taxonomy" id="658473"/>
    <lineage>
        <taxon>Eukaryota</taxon>
        <taxon>Fungi</taxon>
        <taxon>Dikarya</taxon>
        <taxon>Basidiomycota</taxon>
        <taxon>Agaricomycotina</taxon>
        <taxon>Agaricomycetes</taxon>
        <taxon>Agaricomycetidae</taxon>
        <taxon>Agaricales</taxon>
        <taxon>Marasmiineae</taxon>
        <taxon>Mycenaceae</taxon>
        <taxon>Mycena</taxon>
    </lineage>
</organism>
<reference evidence="2" key="1">
    <citation type="submission" date="2014-09" db="EMBL/GenBank/DDBJ databases">
        <title>Genome sequence of the luminous mushroom Mycena chlorophos for searching fungal bioluminescence genes.</title>
        <authorList>
            <person name="Tanaka Y."/>
            <person name="Kasuga D."/>
            <person name="Oba Y."/>
            <person name="Hase S."/>
            <person name="Sato K."/>
            <person name="Oba Y."/>
            <person name="Sakakibara Y."/>
        </authorList>
    </citation>
    <scope>NUCLEOTIDE SEQUENCE</scope>
</reference>
<proteinExistence type="predicted"/>